<dbReference type="AlphaFoldDB" id="A0A1I5WY37"/>
<keyword evidence="1" id="KW-0472">Membrane</keyword>
<reference evidence="3 4" key="1">
    <citation type="submission" date="2016-10" db="EMBL/GenBank/DDBJ databases">
        <authorList>
            <person name="de Groot N.N."/>
        </authorList>
    </citation>
    <scope>NUCLEOTIDE SEQUENCE [LARGE SCALE GENOMIC DNA]</scope>
    <source>
        <strain evidence="3 4">DSM 20678</strain>
    </source>
</reference>
<organism evidence="3 4">
    <name type="scientific">Caldicoprobacter faecalis</name>
    <dbReference type="NCBI Taxonomy" id="937334"/>
    <lineage>
        <taxon>Bacteria</taxon>
        <taxon>Bacillati</taxon>
        <taxon>Bacillota</taxon>
        <taxon>Clostridia</taxon>
        <taxon>Caldicoprobacterales</taxon>
        <taxon>Caldicoprobacteraceae</taxon>
        <taxon>Caldicoprobacter</taxon>
    </lineage>
</organism>
<dbReference type="GO" id="GO:0030435">
    <property type="term" value="P:sporulation resulting in formation of a cellular spore"/>
    <property type="evidence" value="ECO:0007669"/>
    <property type="project" value="InterPro"/>
</dbReference>
<proteinExistence type="predicted"/>
<evidence type="ECO:0000256" key="1">
    <source>
        <dbReference type="SAM" id="Phobius"/>
    </source>
</evidence>
<evidence type="ECO:0000259" key="2">
    <source>
        <dbReference type="Pfam" id="PF08486"/>
    </source>
</evidence>
<dbReference type="InterPro" id="IPR013486">
    <property type="entry name" value="SpoIID/LytB"/>
</dbReference>
<keyword evidence="1" id="KW-0812">Transmembrane</keyword>
<dbReference type="Proteomes" id="UP000198577">
    <property type="component" value="Unassembled WGS sequence"/>
</dbReference>
<name>A0A1I5WY37_9FIRM</name>
<evidence type="ECO:0000313" key="3">
    <source>
        <dbReference type="EMBL" id="SFQ24672.1"/>
    </source>
</evidence>
<keyword evidence="1" id="KW-1133">Transmembrane helix</keyword>
<dbReference type="Pfam" id="PF08486">
    <property type="entry name" value="SpoIID"/>
    <property type="match status" value="1"/>
</dbReference>
<protein>
    <submittedName>
        <fullName evidence="3">SpoIID/LytB domain protein</fullName>
    </submittedName>
</protein>
<dbReference type="STRING" id="937334.SAMN05444406_12023"/>
<gene>
    <name evidence="3" type="ORF">SAMN05444406_12023</name>
</gene>
<evidence type="ECO:0000313" key="4">
    <source>
        <dbReference type="Proteomes" id="UP000198577"/>
    </source>
</evidence>
<feature type="transmembrane region" description="Helical" evidence="1">
    <location>
        <begin position="7"/>
        <end position="27"/>
    </location>
</feature>
<sequence>MKKIRFSHILISIVLIATVLLAVFMLYPSPPERAVKQFLDYLLTADKRLYNLLERHIDKAHPFLKLAFEQAPFKNFKIAESKSIAKGVYRVRALLCLEQGCISVPFTVAQTNGKWYIQYLPSVIHFSAAIPVMENRSSGRSTEVLLYVAQDRLLCTNPLPPDRIQNLTPSEIILVENQIVYINPLKPVKLSKVLAASRLGRYIEDARLGRIPTTGDIPVYSIKDTSISYQGIMSGLVGRTDSTLFCDNDGIGRTIITQDQLIPRDGIRVLIKNKEDNGVLHSQISITCNADFTAQTLIQPVSHTFKAGEVITLKPDAEGMALYLNGRKLASSPNRWYIRPMEGGRLSILDNHRSSRKKSSSIPYRGTLEVALDDNNNDGLIVVNELSLEEYLYTVVPSEMPIKFGLEALKVQAIASRSYAIRCFKSEGYAPFGAHVDDSTASQVYNSIAEQPIAVQAVDETRGLVGFFGDQVIDARFFSTSCGYTANFHEVWSDKNNRFPSQEVPYLIAKPQFPSNIPDLHNEENFRAFINQKDLDGYDRFSPFFRWSVTMKRKELEASIQRNLPLVQRSEPAFVLTRKGESEFVQQEIPQDIGELQNLVVTRRGQGGNMMELEITTTHGVFKVIKEYNIRKVLQPVNYLDSNRPIKLYCYDGSVRDNFPILPSAFAYIDIHRNSEGTIEEITISGGGYGHGVGMSQYGTYGLSLLGYSFEQIFQHFYPGCQLKNIYEGRF</sequence>
<feature type="domain" description="Sporulation stage II protein D amidase enhancer LytB N-terminal" evidence="2">
    <location>
        <begin position="377"/>
        <end position="465"/>
    </location>
</feature>
<dbReference type="InterPro" id="IPR013693">
    <property type="entry name" value="SpoIID/LytB_N"/>
</dbReference>
<dbReference type="RefSeq" id="WP_177206129.1">
    <property type="nucleotide sequence ID" value="NZ_FOXR01000020.1"/>
</dbReference>
<accession>A0A1I5WY37</accession>
<dbReference type="NCBIfam" id="TIGR02669">
    <property type="entry name" value="SpoIID_LytB"/>
    <property type="match status" value="1"/>
</dbReference>
<dbReference type="EMBL" id="FOXR01000020">
    <property type="protein sequence ID" value="SFQ24672.1"/>
    <property type="molecule type" value="Genomic_DNA"/>
</dbReference>
<keyword evidence="4" id="KW-1185">Reference proteome</keyword>